<comment type="similarity">
    <text evidence="3 6">Belongs to the MoeA family.</text>
</comment>
<proteinExistence type="inferred from homology"/>
<dbReference type="EMBL" id="CP017754">
    <property type="protein sequence ID" value="AOZ07096.1"/>
    <property type="molecule type" value="Genomic_DNA"/>
</dbReference>
<dbReference type="Gene3D" id="2.40.340.10">
    <property type="entry name" value="MoeA, C-terminal, domain IV"/>
    <property type="match status" value="1"/>
</dbReference>
<dbReference type="SUPFAM" id="SSF63882">
    <property type="entry name" value="MoeA N-terminal region -like"/>
    <property type="match status" value="1"/>
</dbReference>
<dbReference type="InterPro" id="IPR036135">
    <property type="entry name" value="MoeA_linker/N_sf"/>
</dbReference>
<gene>
    <name evidence="8" type="ORF">BKK80_15675</name>
</gene>
<dbReference type="InterPro" id="IPR036688">
    <property type="entry name" value="MoeA_C_domain_IV_sf"/>
</dbReference>
<dbReference type="SUPFAM" id="SSF53218">
    <property type="entry name" value="Molybdenum cofactor biosynthesis proteins"/>
    <property type="match status" value="1"/>
</dbReference>
<dbReference type="SMART" id="SM00852">
    <property type="entry name" value="MoCF_biosynth"/>
    <property type="match status" value="1"/>
</dbReference>
<dbReference type="Gene3D" id="2.170.190.11">
    <property type="entry name" value="Molybdopterin biosynthesis moea protein, domain 3"/>
    <property type="match status" value="1"/>
</dbReference>
<dbReference type="PANTHER" id="PTHR10192:SF5">
    <property type="entry name" value="GEPHYRIN"/>
    <property type="match status" value="1"/>
</dbReference>
<dbReference type="InterPro" id="IPR038987">
    <property type="entry name" value="MoeA-like"/>
</dbReference>
<dbReference type="Proteomes" id="UP000177515">
    <property type="component" value="Chromosome 1"/>
</dbReference>
<dbReference type="SUPFAM" id="SSF63867">
    <property type="entry name" value="MoeA C-terminal domain-like"/>
    <property type="match status" value="1"/>
</dbReference>
<dbReference type="PANTHER" id="PTHR10192">
    <property type="entry name" value="MOLYBDOPTERIN BIOSYNTHESIS PROTEIN"/>
    <property type="match status" value="1"/>
</dbReference>
<dbReference type="NCBIfam" id="TIGR00177">
    <property type="entry name" value="molyb_syn"/>
    <property type="match status" value="1"/>
</dbReference>
<dbReference type="CDD" id="cd00887">
    <property type="entry name" value="MoeA"/>
    <property type="match status" value="1"/>
</dbReference>
<evidence type="ECO:0000256" key="3">
    <source>
        <dbReference type="ARBA" id="ARBA00010763"/>
    </source>
</evidence>
<keyword evidence="4 6" id="KW-0501">Molybdenum cofactor biosynthesis</keyword>
<dbReference type="Pfam" id="PF03454">
    <property type="entry name" value="MoeA_C"/>
    <property type="match status" value="1"/>
</dbReference>
<comment type="function">
    <text evidence="1 6">Catalyzes the insertion of molybdate into adenylated molybdopterin with the concomitant release of AMP.</text>
</comment>
<dbReference type="Pfam" id="PF03453">
    <property type="entry name" value="MoeA_N"/>
    <property type="match status" value="1"/>
</dbReference>
<dbReference type="RefSeq" id="WP_071038127.1">
    <property type="nucleotide sequence ID" value="NZ_CP017754.1"/>
</dbReference>
<dbReference type="InterPro" id="IPR001453">
    <property type="entry name" value="MoaB/Mog_dom"/>
</dbReference>
<comment type="pathway">
    <text evidence="2 6">Cofactor biosynthesis; molybdopterin biosynthesis.</text>
</comment>
<dbReference type="EC" id="2.10.1.1" evidence="6"/>
<dbReference type="InterPro" id="IPR005111">
    <property type="entry name" value="MoeA_C_domain_IV"/>
</dbReference>
<protein>
    <recommendedName>
        <fullName evidence="6">Molybdopterin molybdenumtransferase</fullName>
        <ecNumber evidence="6">2.10.1.1</ecNumber>
    </recommendedName>
</protein>
<keyword evidence="6" id="KW-0479">Metal-binding</keyword>
<feature type="domain" description="MoaB/Mog" evidence="7">
    <location>
        <begin position="202"/>
        <end position="343"/>
    </location>
</feature>
<dbReference type="Pfam" id="PF00994">
    <property type="entry name" value="MoCF_biosynth"/>
    <property type="match status" value="1"/>
</dbReference>
<evidence type="ECO:0000256" key="6">
    <source>
        <dbReference type="RuleBase" id="RU365090"/>
    </source>
</evidence>
<dbReference type="Gene3D" id="3.90.105.10">
    <property type="entry name" value="Molybdopterin biosynthesis moea protein, domain 2"/>
    <property type="match status" value="1"/>
</dbReference>
<sequence length="432" mass="45432">MPSLPPLPSCQSDHDAAALRVDQAQRLLAEAARPVGGVERVALRDALDRVLAEDVISPLDVPAHDNAAMDGYAFAGDALDRPEGASDGFVTLPVAGTALAGGSRGDAPLAPGQALRIMTGALMPAGCDTVIPQELVEDAADGHIRFSASAVVRGANRRLRGEDLARGRAALAAGRLLRPVDLGLLASLGVAEVAVRRRLRVAFFSTGDELRSIGEPLEPGCVYDSNRYTLHGMLRRLHVDLIDLGVVRDDPEALEATLRSACEIADAVITSGGVSVGEADYTKQTMARLGDVQFWSIAMRPGRPMAFGRIASGAHEALLFGLPGNPVAVMVTFYQMVRGALLRMMGTDAPTPPRLRVRCAQAMRKKPGRTEFQRGVLAPAADGGLEVRATGQQGSGVLRSMSEANCFIVLAHEQGAVAAGDTVEVVLFDGLV</sequence>
<evidence type="ECO:0000259" key="7">
    <source>
        <dbReference type="SMART" id="SM00852"/>
    </source>
</evidence>
<evidence type="ECO:0000256" key="2">
    <source>
        <dbReference type="ARBA" id="ARBA00005046"/>
    </source>
</evidence>
<evidence type="ECO:0000313" key="8">
    <source>
        <dbReference type="EMBL" id="AOZ07096.1"/>
    </source>
</evidence>
<evidence type="ECO:0000256" key="5">
    <source>
        <dbReference type="ARBA" id="ARBA00047317"/>
    </source>
</evidence>
<dbReference type="Gene3D" id="3.40.980.10">
    <property type="entry name" value="MoaB/Mog-like domain"/>
    <property type="match status" value="1"/>
</dbReference>
<name>A0ABN4TQV1_9BURK</name>
<evidence type="ECO:0000256" key="4">
    <source>
        <dbReference type="ARBA" id="ARBA00023150"/>
    </source>
</evidence>
<evidence type="ECO:0000256" key="1">
    <source>
        <dbReference type="ARBA" id="ARBA00002901"/>
    </source>
</evidence>
<comment type="catalytic activity">
    <reaction evidence="5">
        <text>adenylyl-molybdopterin + molybdate = Mo-molybdopterin + AMP + H(+)</text>
        <dbReference type="Rhea" id="RHEA:35047"/>
        <dbReference type="ChEBI" id="CHEBI:15378"/>
        <dbReference type="ChEBI" id="CHEBI:36264"/>
        <dbReference type="ChEBI" id="CHEBI:62727"/>
        <dbReference type="ChEBI" id="CHEBI:71302"/>
        <dbReference type="ChEBI" id="CHEBI:456215"/>
        <dbReference type="EC" id="2.10.1.1"/>
    </reaction>
</comment>
<accession>A0ABN4TQV1</accession>
<keyword evidence="6" id="KW-0500">Molybdenum</keyword>
<keyword evidence="6" id="KW-0460">Magnesium</keyword>
<evidence type="ECO:0000313" key="9">
    <source>
        <dbReference type="Proteomes" id="UP000177515"/>
    </source>
</evidence>
<reference evidence="8 9" key="1">
    <citation type="submission" date="2016-10" db="EMBL/GenBank/DDBJ databases">
        <title>Complete genome sequences of three Cupriavidus strains isolated from various Malaysian environments.</title>
        <authorList>
            <person name="Abdullah A.A.-A."/>
            <person name="Shafie N.A.H."/>
            <person name="Lau N.S."/>
        </authorList>
    </citation>
    <scope>NUCLEOTIDE SEQUENCE [LARGE SCALE GENOMIC DNA]</scope>
    <source>
        <strain evidence="8 9">USMAA1020</strain>
    </source>
</reference>
<keyword evidence="9" id="KW-1185">Reference proteome</keyword>
<comment type="cofactor">
    <cofactor evidence="6">
        <name>Mg(2+)</name>
        <dbReference type="ChEBI" id="CHEBI:18420"/>
    </cofactor>
</comment>
<keyword evidence="6" id="KW-0808">Transferase</keyword>
<dbReference type="InterPro" id="IPR036425">
    <property type="entry name" value="MoaB/Mog-like_dom_sf"/>
</dbReference>
<dbReference type="NCBIfam" id="NF045515">
    <property type="entry name" value="Glp_gephyrin"/>
    <property type="match status" value="1"/>
</dbReference>
<dbReference type="InterPro" id="IPR005110">
    <property type="entry name" value="MoeA_linker/N"/>
</dbReference>
<organism evidence="8 9">
    <name type="scientific">Cupriavidus malaysiensis</name>
    <dbReference type="NCBI Taxonomy" id="367825"/>
    <lineage>
        <taxon>Bacteria</taxon>
        <taxon>Pseudomonadati</taxon>
        <taxon>Pseudomonadota</taxon>
        <taxon>Betaproteobacteria</taxon>
        <taxon>Burkholderiales</taxon>
        <taxon>Burkholderiaceae</taxon>
        <taxon>Cupriavidus</taxon>
    </lineage>
</organism>